<evidence type="ECO:0000256" key="4">
    <source>
        <dbReference type="ARBA" id="ARBA00022816"/>
    </source>
</evidence>
<evidence type="ECO:0000313" key="11">
    <source>
        <dbReference type="Proteomes" id="UP000694941"/>
    </source>
</evidence>
<dbReference type="SUPFAM" id="SSF117289">
    <property type="entry name" value="Nucleoporin domain"/>
    <property type="match status" value="1"/>
</dbReference>
<dbReference type="Gene3D" id="2.130.10.10">
    <property type="entry name" value="YVTN repeat-like/Quinoprotein amine dehydrogenase"/>
    <property type="match status" value="1"/>
</dbReference>
<dbReference type="PANTHER" id="PTHR13405">
    <property type="entry name" value="NUCLEAR PORE COMPLEX PROTEIN NUP133"/>
    <property type="match status" value="1"/>
</dbReference>
<evidence type="ECO:0000259" key="10">
    <source>
        <dbReference type="Pfam" id="PF08801"/>
    </source>
</evidence>
<proteinExistence type="inferred from homology"/>
<dbReference type="GeneID" id="106461123"/>
<sequence>MYTPQPSSRKSISGKRNTNRSFSSSRRSSAVFGSAKKSPYTPGFLYSRKESLNRSLQTSHIIEQTAQHAVELFGTALPVLVTEALTLTERGTVVSVKISESGWAWLVCGRRLFVWRYKQLSGSRSVVTQCRELNLPPSDLAHRADLVCILMTRDSHLPSAIAVSPEGIVRYWPNIAHEGSSTETAADLQGQECFSLINIQPLGCLLATTTCSLVLLSPDVTDGQNNISCRTLKTPQGVLAGLGKRVSSFIFGAVPNQSMESKHLVQVVAENGEEEEEKYVYVLSRNTLQKWSLDIQLPDKLLFESDIERLMKEGFLQALWNRDSTHLHQLKAWAIDMQLTKNGVLLLMVGLNPQVSQQVYYAFGKIDTANENSSVGFSSFCVIKPTEIYTESEEEKILNYKFVLPQLGCQLAYVYNQQKVKCVSVVNSSEEPDVLEFSNHGDKILGAGSCDGIPLFFSNKYGLLSLLPTGAAAAKMSQLNQSIPAELSMKESEVEELCVSDEKTDKLKAALNLYFRNDLAKSQAIIDEMFPPSPLPAVETDSYLDVTVALVSQMLIDDYPASDPRWAESIPAEAFGSSSTSLILLHQLEDKMRAHELLLTFFKGIGLWERLSTVTVRETPMVTPMLLCEHAEKLIAAMSLRNLHSQYGKLLGDAIQLVLQQRGKCASEKLTHLDVFYREVSLVDSIFPALVTQEENQLSSDVSTSEILEIISSINNIFLTVLQEVCQYRVNKASVYDTSGISAQYIPWTATSGGNGMRVILMKQHSLTVEHAVPLAEDTQSRGAIYQQLLDIADVILDGYKCQLKSLDKHTERYETVEQKYTQDRHKLILPLLKMGQYERAASLAEKYCDFGILVQLCEDTNNQERLQRYMLQFVDQGFSDFAFKWYLDKGKRGKLFSQLGSHSDDLAKFLQDHNTLSWLHHVTTGHYSSAQKTLMTLSSEESHYLSKKKTLLSLSKLAALASDEPCETVDTIVDDLNSQLDLVLYQETLPGGVLEAYGIDPDTMRVLTPEELIKMYINEDNTSANEYDFKKALDLLEFMKKPLGDEEVEALRLQIWSQAILRDSWEDLDTDNPLEAIKDTIFFRTIELAFTQGVKLHEFLPPVEDLINEPELSYYAANPSFTYLIQAGYEHINRLID</sequence>
<dbReference type="Gene3D" id="1.25.40.700">
    <property type="match status" value="1"/>
</dbReference>
<evidence type="ECO:0000256" key="3">
    <source>
        <dbReference type="ARBA" id="ARBA00022448"/>
    </source>
</evidence>
<feature type="compositionally biased region" description="Low complexity" evidence="8">
    <location>
        <begin position="20"/>
        <end position="29"/>
    </location>
</feature>
<reference evidence="12" key="1">
    <citation type="submission" date="2025-08" db="UniProtKB">
        <authorList>
            <consortium name="RefSeq"/>
        </authorList>
    </citation>
    <scope>IDENTIFICATION</scope>
    <source>
        <tissue evidence="12">Muscle</tissue>
    </source>
</reference>
<evidence type="ECO:0000256" key="2">
    <source>
        <dbReference type="ARBA" id="ARBA00005569"/>
    </source>
</evidence>
<evidence type="ECO:0000313" key="12">
    <source>
        <dbReference type="RefSeq" id="XP_022243709.1"/>
    </source>
</evidence>
<keyword evidence="3" id="KW-0813">Transport</keyword>
<accession>A0ABM1SJA3</accession>
<name>A0ABM1SJA3_LIMPO</name>
<gene>
    <name evidence="12" type="primary">LOC106461123</name>
</gene>
<feature type="domain" description="Nucleoporin Nup133/Nup155-like N-terminal" evidence="10">
    <location>
        <begin position="73"/>
        <end position="427"/>
    </location>
</feature>
<comment type="subcellular location">
    <subcellularLocation>
        <location evidence="1">Nucleus envelope</location>
    </subcellularLocation>
</comment>
<evidence type="ECO:0000256" key="1">
    <source>
        <dbReference type="ARBA" id="ARBA00004259"/>
    </source>
</evidence>
<evidence type="ECO:0000256" key="5">
    <source>
        <dbReference type="ARBA" id="ARBA00022927"/>
    </source>
</evidence>
<evidence type="ECO:0000259" key="9">
    <source>
        <dbReference type="Pfam" id="PF03177"/>
    </source>
</evidence>
<evidence type="ECO:0000256" key="8">
    <source>
        <dbReference type="SAM" id="MobiDB-lite"/>
    </source>
</evidence>
<feature type="domain" description="Nucleoporin Nup133/Nup155-like C-terminal" evidence="9">
    <location>
        <begin position="805"/>
        <end position="1006"/>
    </location>
</feature>
<dbReference type="Gene3D" id="1.20.58.1380">
    <property type="match status" value="1"/>
</dbReference>
<dbReference type="Pfam" id="PF03177">
    <property type="entry name" value="Nucleoporin_C"/>
    <property type="match status" value="1"/>
</dbReference>
<keyword evidence="7" id="KW-0539">Nucleus</keyword>
<keyword evidence="11" id="KW-1185">Reference proteome</keyword>
<dbReference type="Pfam" id="PF08801">
    <property type="entry name" value="Nucleoporin_N"/>
    <property type="match status" value="1"/>
</dbReference>
<protein>
    <submittedName>
        <fullName evidence="12">Nuclear pore complex protein Nup133-like</fullName>
    </submittedName>
</protein>
<dbReference type="PANTHER" id="PTHR13405:SF11">
    <property type="entry name" value="NUCLEAR PORE COMPLEX PROTEIN NUP133"/>
    <property type="match status" value="1"/>
</dbReference>
<organism evidence="11 12">
    <name type="scientific">Limulus polyphemus</name>
    <name type="common">Atlantic horseshoe crab</name>
    <dbReference type="NCBI Taxonomy" id="6850"/>
    <lineage>
        <taxon>Eukaryota</taxon>
        <taxon>Metazoa</taxon>
        <taxon>Ecdysozoa</taxon>
        <taxon>Arthropoda</taxon>
        <taxon>Chelicerata</taxon>
        <taxon>Merostomata</taxon>
        <taxon>Xiphosura</taxon>
        <taxon>Limulidae</taxon>
        <taxon>Limulus</taxon>
    </lineage>
</organism>
<dbReference type="RefSeq" id="XP_022243709.1">
    <property type="nucleotide sequence ID" value="XM_022388001.1"/>
</dbReference>
<keyword evidence="5" id="KW-0653">Protein transport</keyword>
<evidence type="ECO:0000256" key="6">
    <source>
        <dbReference type="ARBA" id="ARBA00023010"/>
    </source>
</evidence>
<dbReference type="InterPro" id="IPR007187">
    <property type="entry name" value="Nucleoporin_Nup133/Nup155_C"/>
</dbReference>
<feature type="compositionally biased region" description="Polar residues" evidence="8">
    <location>
        <begin position="1"/>
        <end position="16"/>
    </location>
</feature>
<dbReference type="InterPro" id="IPR014908">
    <property type="entry name" value="Nucleoporin_Nup133/Nup155_N"/>
</dbReference>
<keyword evidence="4" id="KW-0509">mRNA transport</keyword>
<dbReference type="Proteomes" id="UP000694941">
    <property type="component" value="Unplaced"/>
</dbReference>
<evidence type="ECO:0000256" key="7">
    <source>
        <dbReference type="ARBA" id="ARBA00023242"/>
    </source>
</evidence>
<feature type="region of interest" description="Disordered" evidence="8">
    <location>
        <begin position="1"/>
        <end position="34"/>
    </location>
</feature>
<dbReference type="InterPro" id="IPR037624">
    <property type="entry name" value="Nup133-like"/>
</dbReference>
<dbReference type="InterPro" id="IPR015943">
    <property type="entry name" value="WD40/YVTN_repeat-like_dom_sf"/>
</dbReference>
<comment type="similarity">
    <text evidence="2">Belongs to the nucleoporin Nup133 family.</text>
</comment>
<keyword evidence="6" id="KW-0811">Translocation</keyword>